<reference evidence="6 7" key="1">
    <citation type="submission" date="2016-04" db="EMBL/GenBank/DDBJ databases">
        <title>Complete Genome Sequence of Chryseobacterium sp. IHBB 10212.</title>
        <authorList>
            <person name="Pal M."/>
            <person name="Swarnkar M.K."/>
            <person name="Kaushal K."/>
            <person name="Chhibber S."/>
            <person name="Singh A.K."/>
            <person name="Gulati A."/>
        </authorList>
    </citation>
    <scope>NUCLEOTIDE SEQUENCE [LARGE SCALE GENOMIC DNA]</scope>
    <source>
        <strain evidence="6 7">IHBB 10212</strain>
    </source>
</reference>
<feature type="domain" description="Thioredoxin" evidence="5">
    <location>
        <begin position="351"/>
        <end position="500"/>
    </location>
</feature>
<dbReference type="KEGG" id="chh:A0O34_21575"/>
<dbReference type="Proteomes" id="UP000077824">
    <property type="component" value="Chromosome"/>
</dbReference>
<organism evidence="6 7">
    <name type="scientific">Chryseobacterium glaciei</name>
    <dbReference type="NCBI Taxonomy" id="1685010"/>
    <lineage>
        <taxon>Bacteria</taxon>
        <taxon>Pseudomonadati</taxon>
        <taxon>Bacteroidota</taxon>
        <taxon>Flavobacteriia</taxon>
        <taxon>Flavobacteriales</taxon>
        <taxon>Weeksellaceae</taxon>
        <taxon>Chryseobacterium group</taxon>
        <taxon>Chryseobacterium</taxon>
    </lineage>
</organism>
<evidence type="ECO:0000313" key="6">
    <source>
        <dbReference type="EMBL" id="ANF52953.1"/>
    </source>
</evidence>
<evidence type="ECO:0000313" key="7">
    <source>
        <dbReference type="Proteomes" id="UP000077824"/>
    </source>
</evidence>
<sequence>MKKFFLTVSVIFFFLTAYSQKSTDILIEVSYSSLQKDTITMLYQNNAWAATPIRNKELADPTANNHFSIQSDSIGKFIYFSLQKKDDSYLLVNYIAEPGDSVKIFVNRDGLIFRGKGSAKYQCRYDMDKIARAFPFFNSPRSYHTENKDVVLDSLYSSFYPVSASNSIKHVEGAKNCSNFVLEAYRDQISSLSYYVLKADLYGKSEKQILSSINSSYNVFGSDVTLKEKRRIQNTLVSIYLKKDKQSFNEIPDSLLAYSAGFLDFKTYQLGRSEANFSGAISPLPNPDKIYSGVEEIYENYEGILRDRLVTHYLLKSHKRLKNGSAEMATALKFVNDLECISLLGSLNNSTKPGSQAYNFSLSDITGKIRTMDGFKGKVVLLDFWFTGCTGCKVLAQRMKPIIGSYKNNKNLVFISISVDKDTVLWKESVSKEIYTNKGSIDLFTEGLGTNNPVVKHYGVTYYPTLILFDKKGRVVTTSVPSPENQKSKEALLSLIDKQL</sequence>
<dbReference type="InterPro" id="IPR013766">
    <property type="entry name" value="Thioredoxin_domain"/>
</dbReference>
<dbReference type="InterPro" id="IPR036249">
    <property type="entry name" value="Thioredoxin-like_sf"/>
</dbReference>
<accession>A0A172Y111</accession>
<dbReference type="EMBL" id="CP015199">
    <property type="protein sequence ID" value="ANF52953.1"/>
    <property type="molecule type" value="Genomic_DNA"/>
</dbReference>
<keyword evidence="3" id="KW-1015">Disulfide bond</keyword>
<dbReference type="InterPro" id="IPR012336">
    <property type="entry name" value="Thioredoxin-like_fold"/>
</dbReference>
<evidence type="ECO:0000256" key="1">
    <source>
        <dbReference type="ARBA" id="ARBA00004196"/>
    </source>
</evidence>
<dbReference type="STRING" id="1685010.A0O34_21575"/>
<keyword evidence="4" id="KW-0676">Redox-active center</keyword>
<dbReference type="InterPro" id="IPR050553">
    <property type="entry name" value="Thioredoxin_ResA/DsbE_sf"/>
</dbReference>
<dbReference type="Gene3D" id="3.40.30.10">
    <property type="entry name" value="Glutaredoxin"/>
    <property type="match status" value="1"/>
</dbReference>
<name>A0A172Y111_9FLAO</name>
<comment type="subcellular location">
    <subcellularLocation>
        <location evidence="1">Cell envelope</location>
    </subcellularLocation>
</comment>
<dbReference type="RefSeq" id="WP_066759262.1">
    <property type="nucleotide sequence ID" value="NZ_CP015199.1"/>
</dbReference>
<keyword evidence="2" id="KW-0201">Cytochrome c-type biogenesis</keyword>
<dbReference type="OrthoDB" id="9815205at2"/>
<dbReference type="AlphaFoldDB" id="A0A172Y111"/>
<dbReference type="PANTHER" id="PTHR42852">
    <property type="entry name" value="THIOL:DISULFIDE INTERCHANGE PROTEIN DSBE"/>
    <property type="match status" value="1"/>
</dbReference>
<gene>
    <name evidence="6" type="ORF">A0O34_21575</name>
</gene>
<dbReference type="Pfam" id="PF13905">
    <property type="entry name" value="Thioredoxin_8"/>
    <property type="match status" value="1"/>
</dbReference>
<protein>
    <recommendedName>
        <fullName evidence="5">Thioredoxin domain-containing protein</fullName>
    </recommendedName>
</protein>
<keyword evidence="7" id="KW-1185">Reference proteome</keyword>
<evidence type="ECO:0000256" key="4">
    <source>
        <dbReference type="ARBA" id="ARBA00023284"/>
    </source>
</evidence>
<evidence type="ECO:0000256" key="2">
    <source>
        <dbReference type="ARBA" id="ARBA00022748"/>
    </source>
</evidence>
<dbReference type="PANTHER" id="PTHR42852:SF6">
    <property type="entry name" value="THIOL:DISULFIDE INTERCHANGE PROTEIN DSBE"/>
    <property type="match status" value="1"/>
</dbReference>
<dbReference type="GO" id="GO:0017004">
    <property type="term" value="P:cytochrome complex assembly"/>
    <property type="evidence" value="ECO:0007669"/>
    <property type="project" value="UniProtKB-KW"/>
</dbReference>
<dbReference type="SUPFAM" id="SSF52833">
    <property type="entry name" value="Thioredoxin-like"/>
    <property type="match status" value="1"/>
</dbReference>
<dbReference type="PROSITE" id="PS51352">
    <property type="entry name" value="THIOREDOXIN_2"/>
    <property type="match status" value="1"/>
</dbReference>
<proteinExistence type="predicted"/>
<dbReference type="CDD" id="cd02966">
    <property type="entry name" value="TlpA_like_family"/>
    <property type="match status" value="1"/>
</dbReference>
<dbReference type="GO" id="GO:0030313">
    <property type="term" value="C:cell envelope"/>
    <property type="evidence" value="ECO:0007669"/>
    <property type="project" value="UniProtKB-SubCell"/>
</dbReference>
<evidence type="ECO:0000256" key="3">
    <source>
        <dbReference type="ARBA" id="ARBA00023157"/>
    </source>
</evidence>
<evidence type="ECO:0000259" key="5">
    <source>
        <dbReference type="PROSITE" id="PS51352"/>
    </source>
</evidence>